<dbReference type="RefSeq" id="WP_201349632.1">
    <property type="nucleotide sequence ID" value="NZ_AP014546.1"/>
</dbReference>
<dbReference type="Pfam" id="PF06073">
    <property type="entry name" value="DUF934"/>
    <property type="match status" value="1"/>
</dbReference>
<evidence type="ECO:0000313" key="1">
    <source>
        <dbReference type="EMBL" id="BBB28990.1"/>
    </source>
</evidence>
<dbReference type="InterPro" id="IPR008318">
    <property type="entry name" value="UCP030820"/>
</dbReference>
<dbReference type="AlphaFoldDB" id="A0A7R6SV26"/>
<reference evidence="1 2" key="1">
    <citation type="journal article" date="2008" name="Int. J. Syst. Evol. Microbiol.">
        <title>Neptunomonas japonica sp. nov., an Osedax japonicus symbiont-like bacterium isolated from sediment adjacent to sperm whale carcasses off Kagoshima, Japan.</title>
        <authorList>
            <person name="Miyazaki M."/>
            <person name="Nogi Y."/>
            <person name="Fujiwara Y."/>
            <person name="Kawato M."/>
            <person name="Kubokawa K."/>
            <person name="Horikoshi K."/>
        </authorList>
    </citation>
    <scope>NUCLEOTIDE SEQUENCE [LARGE SCALE GENOMIC DNA]</scope>
    <source>
        <strain evidence="1 2">JAMM 1380</strain>
    </source>
</reference>
<dbReference type="KEGG" id="njp:NEJAP_1033"/>
<dbReference type="Proteomes" id="UP000595332">
    <property type="component" value="Chromosome"/>
</dbReference>
<accession>A0A7R6SV26</accession>
<protein>
    <recommendedName>
        <fullName evidence="3">Oxidoreductase probably involved in sulfite reduction</fullName>
    </recommendedName>
</protein>
<sequence>MPLLINKNIVANDSWQSIDTESLEQAQALPSGDIIVPLAFYLENRDDLLGRDGQLGIQVNGDDDLQALYAEQGNIALVAVEFPIFRDGRGFSIAKHLVRTGFKGEIRAIGDVARDRLALMQSSGFNAFLIPEDRFSEEDLNAFTEVSVNYQGTAADPRPIFRR</sequence>
<name>A0A7R6SV26_9GAMM</name>
<proteinExistence type="predicted"/>
<keyword evidence="2" id="KW-1185">Reference proteome</keyword>
<evidence type="ECO:0008006" key="3">
    <source>
        <dbReference type="Google" id="ProtNLM"/>
    </source>
</evidence>
<gene>
    <name evidence="1" type="ORF">NEJAP_1033</name>
</gene>
<organism evidence="1 2">
    <name type="scientific">Neptunomonas japonica JAMM 1380</name>
    <dbReference type="NCBI Taxonomy" id="1441457"/>
    <lineage>
        <taxon>Bacteria</taxon>
        <taxon>Pseudomonadati</taxon>
        <taxon>Pseudomonadota</taxon>
        <taxon>Gammaproteobacteria</taxon>
        <taxon>Oceanospirillales</taxon>
        <taxon>Oceanospirillaceae</taxon>
        <taxon>Neptunomonas</taxon>
    </lineage>
</organism>
<dbReference type="EMBL" id="AP014546">
    <property type="protein sequence ID" value="BBB28990.1"/>
    <property type="molecule type" value="Genomic_DNA"/>
</dbReference>
<dbReference type="PIRSF" id="PIRSF030820">
    <property type="entry name" value="UCP030820"/>
    <property type="match status" value="1"/>
</dbReference>
<evidence type="ECO:0000313" key="2">
    <source>
        <dbReference type="Proteomes" id="UP000595332"/>
    </source>
</evidence>